<gene>
    <name evidence="2" type="ORF">BDEG_26872</name>
</gene>
<organism evidence="2 3">
    <name type="scientific">Batrachochytrium dendrobatidis (strain JEL423)</name>
    <dbReference type="NCBI Taxonomy" id="403673"/>
    <lineage>
        <taxon>Eukaryota</taxon>
        <taxon>Fungi</taxon>
        <taxon>Fungi incertae sedis</taxon>
        <taxon>Chytridiomycota</taxon>
        <taxon>Chytridiomycota incertae sedis</taxon>
        <taxon>Chytridiomycetes</taxon>
        <taxon>Rhizophydiales</taxon>
        <taxon>Rhizophydiales incertae sedis</taxon>
        <taxon>Batrachochytrium</taxon>
    </lineage>
</organism>
<reference evidence="2 3" key="1">
    <citation type="submission" date="2006-10" db="EMBL/GenBank/DDBJ databases">
        <title>The Genome Sequence of Batrachochytrium dendrobatidis JEL423.</title>
        <authorList>
            <consortium name="The Broad Institute Genome Sequencing Platform"/>
            <person name="Birren B."/>
            <person name="Lander E."/>
            <person name="Galagan J."/>
            <person name="Cuomo C."/>
            <person name="Devon K."/>
            <person name="Jaffe D."/>
            <person name="Butler J."/>
            <person name="Alvarez P."/>
            <person name="Gnerre S."/>
            <person name="Grabherr M."/>
            <person name="Kleber M."/>
            <person name="Mauceli E."/>
            <person name="Brockman W."/>
            <person name="Young S."/>
            <person name="LaButti K."/>
            <person name="Sykes S."/>
            <person name="DeCaprio D."/>
            <person name="Crawford M."/>
            <person name="Koehrsen M."/>
            <person name="Engels R."/>
            <person name="Montgomery P."/>
            <person name="Pearson M."/>
            <person name="Howarth C."/>
            <person name="Larson L."/>
            <person name="White J."/>
            <person name="O'Leary S."/>
            <person name="Kodira C."/>
            <person name="Zeng Q."/>
            <person name="Yandava C."/>
            <person name="Alvarado L."/>
            <person name="Longcore J."/>
            <person name="James T."/>
        </authorList>
    </citation>
    <scope>NUCLEOTIDE SEQUENCE [LARGE SCALE GENOMIC DNA]</scope>
    <source>
        <strain evidence="2 3">JEL423</strain>
    </source>
</reference>
<feature type="chain" id="PRO_5008077989" evidence="1">
    <location>
        <begin position="18"/>
        <end position="461"/>
    </location>
</feature>
<name>A0A177WV31_BATDL</name>
<dbReference type="OrthoDB" id="73465at2759"/>
<evidence type="ECO:0000256" key="1">
    <source>
        <dbReference type="SAM" id="SignalP"/>
    </source>
</evidence>
<evidence type="ECO:0000313" key="2">
    <source>
        <dbReference type="EMBL" id="OAJ43515.1"/>
    </source>
</evidence>
<dbReference type="STRING" id="403673.A0A177WV31"/>
<dbReference type="eggNOG" id="ENOG502SRIY">
    <property type="taxonomic scope" value="Eukaryota"/>
</dbReference>
<dbReference type="AlphaFoldDB" id="A0A177WV31"/>
<reference evidence="2 3" key="2">
    <citation type="submission" date="2016-05" db="EMBL/GenBank/DDBJ databases">
        <title>Lineage-specific infection strategies underlie the spectrum of fungal disease in amphibians.</title>
        <authorList>
            <person name="Cuomo C.A."/>
            <person name="Farrer R.A."/>
            <person name="James T."/>
            <person name="Longcore J."/>
            <person name="Birren B."/>
        </authorList>
    </citation>
    <scope>NUCLEOTIDE SEQUENCE [LARGE SCALE GENOMIC DNA]</scope>
    <source>
        <strain evidence="2 3">JEL423</strain>
    </source>
</reference>
<dbReference type="Proteomes" id="UP000077115">
    <property type="component" value="Unassembled WGS sequence"/>
</dbReference>
<evidence type="ECO:0000313" key="3">
    <source>
        <dbReference type="Proteomes" id="UP000077115"/>
    </source>
</evidence>
<protein>
    <submittedName>
        <fullName evidence="2">Uncharacterized protein</fullName>
    </submittedName>
</protein>
<dbReference type="EMBL" id="DS022310">
    <property type="protein sequence ID" value="OAJ43515.1"/>
    <property type="molecule type" value="Genomic_DNA"/>
</dbReference>
<accession>A0A177WV31</accession>
<proteinExistence type="predicted"/>
<sequence>MLVYILLLQLLVQGLIAVPISEDTLGEQNTVTIIRYDRDSPFDQTRRKSSFLSTLSPITDGITRLGVQRVAVQPFQFTFICTDAPPDVCAQARAGFERAGQLIAKSMQITKTINVQARYRSFCNSAPPGQGCMLNNTLGQASAAAYFSAKTGESDDWAFYPQALVKQLPRDHVLEFNKFDILAEFNADYSFYFRGFNRPIQPTETDFEFVVCHELTHGLGFDTAWASYYSVYQGLTKDSSYLAPLVYANGTTPENSIVSNMEPINIFDTFQQRSSDNAALKDMARAIASFPSTDINIIDYIKAFQVSGGPYNAARQVFSAVTAGVRSIYFKPKTGSSRIYLQTKKDIFQPGSSIAHLDYEQYWNGPDFLMIPAMQNLTGYTLDSIIAANTRNVGLNGGIYGPNIQSIMQAMGWPLLTDSIVSRISINPTPEKMKSGCLSDYANKMVITIALTLLSVAMHLM</sequence>
<keyword evidence="1" id="KW-0732">Signal</keyword>
<dbReference type="VEuPathDB" id="FungiDB:BDEG_26872"/>
<feature type="signal peptide" evidence="1">
    <location>
        <begin position="1"/>
        <end position="17"/>
    </location>
</feature>